<evidence type="ECO:0000313" key="3">
    <source>
        <dbReference type="EMBL" id="KAF6041021.1"/>
    </source>
</evidence>
<dbReference type="PANTHER" id="PTHR12736:SF21">
    <property type="entry name" value="LANC-LIKE PROTEIN 2"/>
    <property type="match status" value="1"/>
</dbReference>
<comment type="similarity">
    <text evidence="1">Belongs to the LanC-like protein family.</text>
</comment>
<dbReference type="GO" id="GO:0046872">
    <property type="term" value="F:metal ion binding"/>
    <property type="evidence" value="ECO:0007669"/>
    <property type="project" value="UniProtKB-KW"/>
</dbReference>
<dbReference type="Pfam" id="PF05147">
    <property type="entry name" value="LANC_like"/>
    <property type="match status" value="1"/>
</dbReference>
<comment type="caution">
    <text evidence="3">The sequence shown here is derived from an EMBL/GenBank/DDBJ whole genome shotgun (WGS) entry which is preliminary data.</text>
</comment>
<dbReference type="Gene3D" id="1.50.10.10">
    <property type="match status" value="1"/>
</dbReference>
<dbReference type="SMART" id="SM01260">
    <property type="entry name" value="LANC_like"/>
    <property type="match status" value="1"/>
</dbReference>
<dbReference type="PRINTS" id="PR01950">
    <property type="entry name" value="LANCSUPER"/>
</dbReference>
<dbReference type="PRINTS" id="PR01951">
    <property type="entry name" value="LANCEUKARYTE"/>
</dbReference>
<accession>A0A7J7KS49</accession>
<organism evidence="3 4">
    <name type="scientific">Bugula neritina</name>
    <name type="common">Brown bryozoan</name>
    <name type="synonym">Sertularia neritina</name>
    <dbReference type="NCBI Taxonomy" id="10212"/>
    <lineage>
        <taxon>Eukaryota</taxon>
        <taxon>Metazoa</taxon>
        <taxon>Spiralia</taxon>
        <taxon>Lophotrochozoa</taxon>
        <taxon>Bryozoa</taxon>
        <taxon>Gymnolaemata</taxon>
        <taxon>Cheilostomatida</taxon>
        <taxon>Flustrina</taxon>
        <taxon>Buguloidea</taxon>
        <taxon>Bugulidae</taxon>
        <taxon>Bugula</taxon>
    </lineage>
</organism>
<feature type="binding site" evidence="2">
    <location>
        <position position="149"/>
    </location>
    <ligand>
        <name>Zn(2+)</name>
        <dbReference type="ChEBI" id="CHEBI:29105"/>
    </ligand>
</feature>
<dbReference type="EMBL" id="VXIV02000088">
    <property type="protein sequence ID" value="KAF6041021.1"/>
    <property type="molecule type" value="Genomic_DNA"/>
</dbReference>
<reference evidence="3" key="1">
    <citation type="submission" date="2020-06" db="EMBL/GenBank/DDBJ databases">
        <title>Draft genome of Bugula neritina, a colonial animal packing powerful symbionts and potential medicines.</title>
        <authorList>
            <person name="Rayko M."/>
        </authorList>
    </citation>
    <scope>NUCLEOTIDE SEQUENCE [LARGE SCALE GENOMIC DNA]</scope>
    <source>
        <strain evidence="3">Kwan_BN1</strain>
    </source>
</reference>
<dbReference type="GO" id="GO:0005975">
    <property type="term" value="P:carbohydrate metabolic process"/>
    <property type="evidence" value="ECO:0007669"/>
    <property type="project" value="InterPro"/>
</dbReference>
<dbReference type="Proteomes" id="UP000593567">
    <property type="component" value="Unassembled WGS sequence"/>
</dbReference>
<protein>
    <submittedName>
        <fullName evidence="3">LANCL2</fullName>
    </submittedName>
</protein>
<keyword evidence="4" id="KW-1185">Reference proteome</keyword>
<evidence type="ECO:0000256" key="2">
    <source>
        <dbReference type="PIRSR" id="PIRSR607822-1"/>
    </source>
</evidence>
<dbReference type="SUPFAM" id="SSF158745">
    <property type="entry name" value="LanC-like"/>
    <property type="match status" value="1"/>
</dbReference>
<dbReference type="AlphaFoldDB" id="A0A7J7KS49"/>
<evidence type="ECO:0000313" key="4">
    <source>
        <dbReference type="Proteomes" id="UP000593567"/>
    </source>
</evidence>
<gene>
    <name evidence="3" type="ORF">EB796_000662</name>
</gene>
<dbReference type="InterPro" id="IPR012341">
    <property type="entry name" value="6hp_glycosidase-like_sf"/>
</dbReference>
<evidence type="ECO:0000256" key="1">
    <source>
        <dbReference type="ARBA" id="ARBA00007179"/>
    </source>
</evidence>
<feature type="binding site" evidence="2">
    <location>
        <position position="195"/>
    </location>
    <ligand>
        <name>Zn(2+)</name>
        <dbReference type="ChEBI" id="CHEBI:29105"/>
    </ligand>
</feature>
<dbReference type="PANTHER" id="PTHR12736">
    <property type="entry name" value="LANC-LIKE PROTEIN"/>
    <property type="match status" value="1"/>
</dbReference>
<sequence length="272" mass="30592">MSGLLTRIIQMEKEVCESSSLPNELLYGRAGYLYTLLLLQTELGETIISKQSIINVAVSIVKFGHQLSGQLKSRCPLMYSWYNEYYTGAAHGHAGIIYLLLKVVCKYPELNIDSLLIPTIDYLVGLQFPSGNFPSSFESGERDRLVHWCHGAPGFVNMLVAAYQKYKNENYKQAAMACGDVVWKRGLLRKGYGICHGVAGNAYTFLSLYKLSKDKKHLHRACQFALWCCDYGRHGCRTPDRPYSLFEGMAGTAYFLYDILCPAASKFPAFEV</sequence>
<dbReference type="GO" id="GO:0031179">
    <property type="term" value="P:peptide modification"/>
    <property type="evidence" value="ECO:0007669"/>
    <property type="project" value="InterPro"/>
</dbReference>
<keyword evidence="2" id="KW-0862">Zinc</keyword>
<proteinExistence type="inferred from homology"/>
<keyword evidence="2" id="KW-0479">Metal-binding</keyword>
<dbReference type="InterPro" id="IPR007822">
    <property type="entry name" value="LANC-like"/>
</dbReference>
<dbReference type="InterPro" id="IPR020464">
    <property type="entry name" value="LanC-like_prot_euk"/>
</dbReference>
<name>A0A7J7KS49_BUGNE</name>
<feature type="binding site" evidence="2">
    <location>
        <position position="196"/>
    </location>
    <ligand>
        <name>Zn(2+)</name>
        <dbReference type="ChEBI" id="CHEBI:29105"/>
    </ligand>
</feature>
<dbReference type="OrthoDB" id="10257263at2759"/>
<dbReference type="GO" id="GO:0005886">
    <property type="term" value="C:plasma membrane"/>
    <property type="evidence" value="ECO:0007669"/>
    <property type="project" value="TreeGrafter"/>
</dbReference>
<dbReference type="CDD" id="cd04794">
    <property type="entry name" value="euk_LANCL"/>
    <property type="match status" value="1"/>
</dbReference>